<accession>A0AAE0Y1S2</accession>
<protein>
    <submittedName>
        <fullName evidence="2">Uncharacterized protein</fullName>
    </submittedName>
</protein>
<evidence type="ECO:0000313" key="3">
    <source>
        <dbReference type="Proteomes" id="UP001283361"/>
    </source>
</evidence>
<dbReference type="AlphaFoldDB" id="A0AAE0Y1S2"/>
<gene>
    <name evidence="2" type="ORF">RRG08_044068</name>
</gene>
<evidence type="ECO:0000313" key="2">
    <source>
        <dbReference type="EMBL" id="KAK3729553.1"/>
    </source>
</evidence>
<organism evidence="2 3">
    <name type="scientific">Elysia crispata</name>
    <name type="common">lettuce slug</name>
    <dbReference type="NCBI Taxonomy" id="231223"/>
    <lineage>
        <taxon>Eukaryota</taxon>
        <taxon>Metazoa</taxon>
        <taxon>Spiralia</taxon>
        <taxon>Lophotrochozoa</taxon>
        <taxon>Mollusca</taxon>
        <taxon>Gastropoda</taxon>
        <taxon>Heterobranchia</taxon>
        <taxon>Euthyneura</taxon>
        <taxon>Panpulmonata</taxon>
        <taxon>Sacoglossa</taxon>
        <taxon>Placobranchoidea</taxon>
        <taxon>Plakobranchidae</taxon>
        <taxon>Elysia</taxon>
    </lineage>
</organism>
<dbReference type="Proteomes" id="UP001283361">
    <property type="component" value="Unassembled WGS sequence"/>
</dbReference>
<feature type="region of interest" description="Disordered" evidence="1">
    <location>
        <begin position="25"/>
        <end position="78"/>
    </location>
</feature>
<comment type="caution">
    <text evidence="2">The sequence shown here is derived from an EMBL/GenBank/DDBJ whole genome shotgun (WGS) entry which is preliminary data.</text>
</comment>
<name>A0AAE0Y1S2_9GAST</name>
<sequence length="99" mass="11141">MCATSHSRFTSFQLLSRRLANLRADRPKRRRGKAKFWVVGKSSDDAARPDRSPQVAARPRLASVTRPPRRGSIAAPLEGRGRARHIDLLRHYLLGNRGS</sequence>
<evidence type="ECO:0000256" key="1">
    <source>
        <dbReference type="SAM" id="MobiDB-lite"/>
    </source>
</evidence>
<proteinExistence type="predicted"/>
<feature type="compositionally biased region" description="Basic and acidic residues" evidence="1">
    <location>
        <begin position="42"/>
        <end position="51"/>
    </location>
</feature>
<reference evidence="2" key="1">
    <citation type="journal article" date="2023" name="G3 (Bethesda)">
        <title>A reference genome for the long-term kleptoplast-retaining sea slug Elysia crispata morphotype clarki.</title>
        <authorList>
            <person name="Eastman K.E."/>
            <person name="Pendleton A.L."/>
            <person name="Shaikh M.A."/>
            <person name="Suttiyut T."/>
            <person name="Ogas R."/>
            <person name="Tomko P."/>
            <person name="Gavelis G."/>
            <person name="Widhalm J.R."/>
            <person name="Wisecaver J.H."/>
        </authorList>
    </citation>
    <scope>NUCLEOTIDE SEQUENCE</scope>
    <source>
        <strain evidence="2">ECLA1</strain>
    </source>
</reference>
<dbReference type="EMBL" id="JAWDGP010007140">
    <property type="protein sequence ID" value="KAK3729553.1"/>
    <property type="molecule type" value="Genomic_DNA"/>
</dbReference>
<keyword evidence="3" id="KW-1185">Reference proteome</keyword>